<feature type="transmembrane region" description="Helical" evidence="29">
    <location>
        <begin position="662"/>
        <end position="682"/>
    </location>
</feature>
<evidence type="ECO:0000256" key="19">
    <source>
        <dbReference type="ARBA" id="ARBA00023170"/>
    </source>
</evidence>
<evidence type="ECO:0000256" key="21">
    <source>
        <dbReference type="ARBA" id="ARBA00023224"/>
    </source>
</evidence>
<evidence type="ECO:0000256" key="5">
    <source>
        <dbReference type="ARBA" id="ARBA00021018"/>
    </source>
</evidence>
<keyword evidence="22" id="KW-0469">Meiosis</keyword>
<dbReference type="SMART" id="SM00360">
    <property type="entry name" value="RRM"/>
    <property type="match status" value="3"/>
</dbReference>
<evidence type="ECO:0000256" key="28">
    <source>
        <dbReference type="SAM" id="MobiDB-lite"/>
    </source>
</evidence>
<feature type="region of interest" description="Disordered" evidence="28">
    <location>
        <begin position="310"/>
        <end position="362"/>
    </location>
</feature>
<dbReference type="Proteomes" id="UP000289886">
    <property type="component" value="Unassembled WGS sequence"/>
</dbReference>
<dbReference type="Gene3D" id="1.20.1070.10">
    <property type="entry name" value="Rhodopsin 7-helix transmembrane proteins"/>
    <property type="match status" value="1"/>
</dbReference>
<feature type="transmembrane region" description="Helical" evidence="29">
    <location>
        <begin position="584"/>
        <end position="609"/>
    </location>
</feature>
<dbReference type="CDD" id="cd12484">
    <property type="entry name" value="RRM1_RBM46"/>
    <property type="match status" value="1"/>
</dbReference>
<evidence type="ECO:0000259" key="30">
    <source>
        <dbReference type="PROSITE" id="PS50102"/>
    </source>
</evidence>
<dbReference type="InterPro" id="IPR001358">
    <property type="entry name" value="NPY2_rcpt"/>
</dbReference>
<keyword evidence="7" id="KW-0963">Cytoplasm</keyword>
<keyword evidence="18" id="KW-1015">Disulfide bond</keyword>
<comment type="subcellular location">
    <subcellularLocation>
        <location evidence="2">Cell membrane</location>
        <topology evidence="2">Multi-pass membrane protein</topology>
    </subcellularLocation>
    <subcellularLocation>
        <location evidence="1">Cytoplasm</location>
    </subcellularLocation>
</comment>
<evidence type="ECO:0000256" key="12">
    <source>
        <dbReference type="ARBA" id="ARBA00022884"/>
    </source>
</evidence>
<keyword evidence="19 27" id="KW-0675">Receptor</keyword>
<dbReference type="InterPro" id="IPR006535">
    <property type="entry name" value="HnRNP_R/Q_splicing_fac"/>
</dbReference>
<dbReference type="Pfam" id="PF00001">
    <property type="entry name" value="7tm_1"/>
    <property type="match status" value="1"/>
</dbReference>
<keyword evidence="9" id="KW-0677">Repeat</keyword>
<evidence type="ECO:0000256" key="17">
    <source>
        <dbReference type="ARBA" id="ARBA00023139"/>
    </source>
</evidence>
<sequence>MADENEDLMYSPSEGRMGGPNEAALLALMEKTGYSMVQENGQRKFGGPPPGWEGSPPPRGCEVFVGKIPRDMYEDELVPVFERVGRIYEFRLMMEFSGENRGYAFVMYTTKEAAQQAIHMLDNFEIRPGKFVGVCVSLDNCRLFIGSIPKEKKKEEILEEMKKVTEGVVDVIVYPSATDKTKNRGFAFVEYESHKAAAMARRKLIPGTFQLWGHTIQVDWAEPEKDVDEETMQRVKVLYVRNLMISTAEETIRNEFSKFKPGAVERVKKLTDYAFVHFYSRDDAITAMHFMNGKSIDGSNIEVTLAKPVNKESSRRYSQKGQGSQNSEGFLFQNKDDGNPTTPTRPLSLPARLNSHHNPSSPEVERYVYPFLPGINLAAISMYSLKLGHFCSAVTHLDYYCNKNNWAPPEYYLFSTTSQDGKLLLIYRVVITATRSSFMPDKLCTLLEDAKELAAQNALWNLEDTRKSPDSTDSSHNNCTCVCSLYMSGMEMGPMDLDGQVNLTLEDDYRSLIDSSMPVCCTNSTTPSNDRLPPDLEDSTKLIGVQIVLIAAYCTIILLGVIGNSLVIYVVFKFKTLRTVTNFFIANLAVADLLVNTLCLPFTLIYTLLGEWKFGQVLCFMVPYAQGLAVHVSTVTLTVIALDRHRCIVYHFDTKMSKETCFIVIGITWMISAVLASPLAIFREYGTFHISPDKSIQFCTEKWSDNNRDGTVYSISMLLLQYVLPLSIISFAYIRIWSKLKNHVSPGEGNVRHHRRRKTTKMLVTVVVVFAVSWLPFHAFQLGIDIDNNVLDTKDFKLVYTIFHVIAMCSTFANPFLYGWMNNNYRNAFITVFKCEQRVDSIHLEGQVKVSTKKTLEAEDIAHVNGHSAKRHPTNV</sequence>
<dbReference type="InterPro" id="IPR034434">
    <property type="entry name" value="RBM46_RRM1"/>
</dbReference>
<keyword evidence="10" id="KW-0221">Differentiation</keyword>
<keyword evidence="33" id="KW-1185">Reference proteome</keyword>
<feature type="transmembrane region" description="Helical" evidence="29">
    <location>
        <begin position="621"/>
        <end position="642"/>
    </location>
</feature>
<evidence type="ECO:0000256" key="4">
    <source>
        <dbReference type="ARBA" id="ARBA00019472"/>
    </source>
</evidence>
<dbReference type="GO" id="GO:0004983">
    <property type="term" value="F:neuropeptide Y receptor activity"/>
    <property type="evidence" value="ECO:0007669"/>
    <property type="project" value="InterPro"/>
</dbReference>
<dbReference type="PROSITE" id="PS00237">
    <property type="entry name" value="G_PROTEIN_RECEP_F1_1"/>
    <property type="match status" value="1"/>
</dbReference>
<evidence type="ECO:0000256" key="10">
    <source>
        <dbReference type="ARBA" id="ARBA00022782"/>
    </source>
</evidence>
<feature type="transmembrane region" description="Helical" evidence="29">
    <location>
        <begin position="547"/>
        <end position="572"/>
    </location>
</feature>
<evidence type="ECO:0000256" key="8">
    <source>
        <dbReference type="ARBA" id="ARBA00022692"/>
    </source>
</evidence>
<dbReference type="GO" id="GO:0005886">
    <property type="term" value="C:plasma membrane"/>
    <property type="evidence" value="ECO:0007669"/>
    <property type="project" value="UniProtKB-SubCell"/>
</dbReference>
<evidence type="ECO:0000256" key="1">
    <source>
        <dbReference type="ARBA" id="ARBA00004496"/>
    </source>
</evidence>
<dbReference type="Gene3D" id="3.30.160.20">
    <property type="match status" value="1"/>
</dbReference>
<dbReference type="NCBIfam" id="TIGR01648">
    <property type="entry name" value="hnRNP-R-Q"/>
    <property type="match status" value="1"/>
</dbReference>
<dbReference type="Pfam" id="PF14709">
    <property type="entry name" value="DND1_DSRM"/>
    <property type="match status" value="1"/>
</dbReference>
<evidence type="ECO:0000256" key="3">
    <source>
        <dbReference type="ARBA" id="ARBA00010663"/>
    </source>
</evidence>
<feature type="transmembrane region" description="Helical" evidence="29">
    <location>
        <begin position="762"/>
        <end position="780"/>
    </location>
</feature>
<dbReference type="GO" id="GO:0007193">
    <property type="term" value="P:adenylate cyclase-inhibiting G protein-coupled receptor signaling pathway"/>
    <property type="evidence" value="ECO:0007669"/>
    <property type="project" value="UniProtKB-ARBA"/>
</dbReference>
<evidence type="ECO:0000256" key="25">
    <source>
        <dbReference type="ARBA" id="ARBA00032013"/>
    </source>
</evidence>
<dbReference type="PRINTS" id="PR00237">
    <property type="entry name" value="GPCRRHODOPSN"/>
</dbReference>
<keyword evidence="11" id="KW-0744">Spermatogenesis</keyword>
<dbReference type="GO" id="GO:0007283">
    <property type="term" value="P:spermatogenesis"/>
    <property type="evidence" value="ECO:0007669"/>
    <property type="project" value="UniProtKB-KW"/>
</dbReference>
<protein>
    <recommendedName>
        <fullName evidence="4">Neuropeptide Y receptor type 2</fullName>
    </recommendedName>
    <alternativeName>
        <fullName evidence="25">NPY-Y2 receptor</fullName>
    </alternativeName>
    <alternativeName>
        <fullName evidence="5">Probable RNA-binding protein 46</fullName>
    </alternativeName>
    <alternativeName>
        <fullName evidence="24">RNA-binding motif protein 46</fullName>
    </alternativeName>
</protein>
<dbReference type="PRINTS" id="PR01014">
    <property type="entry name" value="NRPEPTIDEY2R"/>
</dbReference>
<feature type="compositionally biased region" description="Polar residues" evidence="28">
    <location>
        <begin position="319"/>
        <end position="328"/>
    </location>
</feature>
<evidence type="ECO:0000256" key="24">
    <source>
        <dbReference type="ARBA" id="ARBA00030581"/>
    </source>
</evidence>
<evidence type="ECO:0000256" key="11">
    <source>
        <dbReference type="ARBA" id="ARBA00022871"/>
    </source>
</evidence>
<feature type="domain" description="RRM" evidence="30">
    <location>
        <begin position="61"/>
        <end position="139"/>
    </location>
</feature>
<evidence type="ECO:0000256" key="23">
    <source>
        <dbReference type="ARBA" id="ARBA00023288"/>
    </source>
</evidence>
<keyword evidence="6" id="KW-1003">Cell membrane</keyword>
<dbReference type="PROSITE" id="PS50262">
    <property type="entry name" value="G_PROTEIN_RECEP_F1_2"/>
    <property type="match status" value="1"/>
</dbReference>
<dbReference type="InterPro" id="IPR012677">
    <property type="entry name" value="Nucleotide-bd_a/b_plait_sf"/>
</dbReference>
<feature type="domain" description="RRM" evidence="30">
    <location>
        <begin position="236"/>
        <end position="308"/>
    </location>
</feature>
<dbReference type="SUPFAM" id="SSF81321">
    <property type="entry name" value="Family A G protein-coupled receptor-like"/>
    <property type="match status" value="1"/>
</dbReference>
<dbReference type="GO" id="GO:0051321">
    <property type="term" value="P:meiotic cell cycle"/>
    <property type="evidence" value="ECO:0007669"/>
    <property type="project" value="UniProtKB-KW"/>
</dbReference>
<dbReference type="PROSITE" id="PS50102">
    <property type="entry name" value="RRM"/>
    <property type="match status" value="3"/>
</dbReference>
<dbReference type="InterPro" id="IPR017452">
    <property type="entry name" value="GPCR_Rhodpsn_7TM"/>
</dbReference>
<dbReference type="FunFam" id="3.30.70.330:FF:000168">
    <property type="entry name" value="RNA binding motif protein 46"/>
    <property type="match status" value="1"/>
</dbReference>
<feature type="transmembrane region" description="Helical" evidence="29">
    <location>
        <begin position="712"/>
        <end position="734"/>
    </location>
</feature>
<evidence type="ECO:0000256" key="2">
    <source>
        <dbReference type="ARBA" id="ARBA00004651"/>
    </source>
</evidence>
<dbReference type="GO" id="GO:0048477">
    <property type="term" value="P:oogenesis"/>
    <property type="evidence" value="ECO:0007669"/>
    <property type="project" value="UniProtKB-KW"/>
</dbReference>
<dbReference type="Pfam" id="PF00076">
    <property type="entry name" value="RRM_1"/>
    <property type="match status" value="3"/>
</dbReference>
<dbReference type="FunFam" id="3.30.70.330:FF:000026">
    <property type="entry name" value="APOBEC1 complementation factor isoform X1"/>
    <property type="match status" value="1"/>
</dbReference>
<keyword evidence="14 29" id="KW-1133">Transmembrane helix</keyword>
<evidence type="ECO:0000259" key="31">
    <source>
        <dbReference type="PROSITE" id="PS50262"/>
    </source>
</evidence>
<evidence type="ECO:0000256" key="13">
    <source>
        <dbReference type="ARBA" id="ARBA00022943"/>
    </source>
</evidence>
<feature type="domain" description="G-protein coupled receptors family 1 profile" evidence="31">
    <location>
        <begin position="563"/>
        <end position="818"/>
    </location>
</feature>
<evidence type="ECO:0000313" key="33">
    <source>
        <dbReference type="Proteomes" id="UP000289886"/>
    </source>
</evidence>
<dbReference type="InterPro" id="IPR035979">
    <property type="entry name" value="RBD_domain_sf"/>
</dbReference>
<evidence type="ECO:0000256" key="15">
    <source>
        <dbReference type="ARBA" id="ARBA00023040"/>
    </source>
</evidence>
<evidence type="ECO:0000256" key="22">
    <source>
        <dbReference type="ARBA" id="ARBA00023254"/>
    </source>
</evidence>
<gene>
    <name evidence="32" type="ORF">EOD39_5589</name>
</gene>
<dbReference type="GO" id="GO:0003723">
    <property type="term" value="F:RNA binding"/>
    <property type="evidence" value="ECO:0007669"/>
    <property type="project" value="UniProtKB-UniRule"/>
</dbReference>
<dbReference type="PRINTS" id="PR01012">
    <property type="entry name" value="NRPEPTIDEYR"/>
</dbReference>
<evidence type="ECO:0000256" key="26">
    <source>
        <dbReference type="PROSITE-ProRule" id="PRU00176"/>
    </source>
</evidence>
<dbReference type="InterPro" id="IPR000611">
    <property type="entry name" value="NPY_rcpt"/>
</dbReference>
<keyword evidence="16 29" id="KW-0472">Membrane</keyword>
<feature type="transmembrane region" description="Helical" evidence="29">
    <location>
        <begin position="800"/>
        <end position="820"/>
    </location>
</feature>
<name>A0A444UDN0_ACIRT</name>
<dbReference type="InterPro" id="IPR034435">
    <property type="entry name" value="RBM46_RRM2"/>
</dbReference>
<comment type="similarity">
    <text evidence="3 27">Belongs to the G-protein coupled receptor 1 family.</text>
</comment>
<evidence type="ECO:0000256" key="7">
    <source>
        <dbReference type="ARBA" id="ARBA00022490"/>
    </source>
</evidence>
<keyword evidence="23" id="KW-0449">Lipoprotein</keyword>
<evidence type="ECO:0000256" key="27">
    <source>
        <dbReference type="RuleBase" id="RU000688"/>
    </source>
</evidence>
<dbReference type="CDD" id="cd12492">
    <property type="entry name" value="RRM2_RBM46"/>
    <property type="match status" value="1"/>
</dbReference>
<keyword evidence="17" id="KW-0564">Palmitate</keyword>
<dbReference type="SMART" id="SM01381">
    <property type="entry name" value="7TM_GPCR_Srsx"/>
    <property type="match status" value="1"/>
</dbReference>
<dbReference type="GO" id="GO:0005929">
    <property type="term" value="C:cilium"/>
    <property type="evidence" value="ECO:0007669"/>
    <property type="project" value="UniProtKB-ARBA"/>
</dbReference>
<evidence type="ECO:0000256" key="16">
    <source>
        <dbReference type="ARBA" id="ARBA00023136"/>
    </source>
</evidence>
<keyword evidence="20" id="KW-0325">Glycoprotein</keyword>
<dbReference type="CDD" id="cd15399">
    <property type="entry name" value="7tmA_NPY2R"/>
    <property type="match status" value="1"/>
</dbReference>
<organism evidence="32 33">
    <name type="scientific">Acipenser ruthenus</name>
    <name type="common">Sterlet sturgeon</name>
    <dbReference type="NCBI Taxonomy" id="7906"/>
    <lineage>
        <taxon>Eukaryota</taxon>
        <taxon>Metazoa</taxon>
        <taxon>Chordata</taxon>
        <taxon>Craniata</taxon>
        <taxon>Vertebrata</taxon>
        <taxon>Euteleostomi</taxon>
        <taxon>Actinopterygii</taxon>
        <taxon>Chondrostei</taxon>
        <taxon>Acipenseriformes</taxon>
        <taxon>Acipenseridae</taxon>
        <taxon>Acipenser</taxon>
    </lineage>
</organism>
<dbReference type="SUPFAM" id="SSF54928">
    <property type="entry name" value="RNA-binding domain, RBD"/>
    <property type="match status" value="2"/>
</dbReference>
<evidence type="ECO:0000256" key="14">
    <source>
        <dbReference type="ARBA" id="ARBA00022989"/>
    </source>
</evidence>
<reference evidence="32 33" key="1">
    <citation type="submission" date="2019-01" db="EMBL/GenBank/DDBJ databases">
        <title>Draft Genome and Complete Hox-Cluster Characterization of the Sterlet Sturgeon (Acipenser ruthenus).</title>
        <authorList>
            <person name="Wei Q."/>
        </authorList>
    </citation>
    <scope>NUCLEOTIDE SEQUENCE [LARGE SCALE GENOMIC DNA]</scope>
    <source>
        <strain evidence="32">WHYD16114868_AA</strain>
        <tissue evidence="32">Blood</tissue>
    </source>
</reference>
<evidence type="ECO:0000256" key="9">
    <source>
        <dbReference type="ARBA" id="ARBA00022737"/>
    </source>
</evidence>
<dbReference type="AlphaFoldDB" id="A0A444UDN0"/>
<keyword evidence="13" id="KW-0896">Oogenesis</keyword>
<feature type="domain" description="RRM" evidence="30">
    <location>
        <begin position="141"/>
        <end position="223"/>
    </location>
</feature>
<dbReference type="EMBL" id="SCEB01214773">
    <property type="protein sequence ID" value="RXM33275.1"/>
    <property type="molecule type" value="Genomic_DNA"/>
</dbReference>
<dbReference type="InterPro" id="IPR000276">
    <property type="entry name" value="GPCR_Rhodpsn"/>
</dbReference>
<dbReference type="InterPro" id="IPR000504">
    <property type="entry name" value="RRM_dom"/>
</dbReference>
<comment type="caution">
    <text evidence="32">The sequence shown here is derived from an EMBL/GenBank/DDBJ whole genome shotgun (WGS) entry which is preliminary data.</text>
</comment>
<evidence type="ECO:0000256" key="29">
    <source>
        <dbReference type="SAM" id="Phobius"/>
    </source>
</evidence>
<evidence type="ECO:0000256" key="20">
    <source>
        <dbReference type="ARBA" id="ARBA00023180"/>
    </source>
</evidence>
<keyword evidence="21 27" id="KW-0807">Transducer</keyword>
<proteinExistence type="inferred from homology"/>
<dbReference type="Gene3D" id="3.30.70.330">
    <property type="match status" value="3"/>
</dbReference>
<dbReference type="FunFam" id="1.20.1070.10:FF:000158">
    <property type="entry name" value="Neuropeptide Y receptor type 2"/>
    <property type="match status" value="1"/>
</dbReference>
<keyword evidence="15 27" id="KW-0297">G-protein coupled receptor</keyword>
<evidence type="ECO:0000313" key="32">
    <source>
        <dbReference type="EMBL" id="RXM33275.1"/>
    </source>
</evidence>
<dbReference type="FunFam" id="3.30.70.330:FF:000022">
    <property type="entry name" value="APOBEC1 complementation factor isoform X1"/>
    <property type="match status" value="1"/>
</dbReference>
<accession>A0A444UDN0</accession>
<keyword evidence="12 26" id="KW-0694">RNA-binding</keyword>
<dbReference type="PANTHER" id="PTHR21245">
    <property type="entry name" value="HETEROGENEOUS NUCLEAR RIBONUCLEOPROTEIN"/>
    <property type="match status" value="1"/>
</dbReference>
<evidence type="ECO:0000256" key="6">
    <source>
        <dbReference type="ARBA" id="ARBA00022475"/>
    </source>
</evidence>
<dbReference type="GO" id="GO:0005737">
    <property type="term" value="C:cytoplasm"/>
    <property type="evidence" value="ECO:0007669"/>
    <property type="project" value="UniProtKB-SubCell"/>
</dbReference>
<keyword evidence="8 27" id="KW-0812">Transmembrane</keyword>
<evidence type="ECO:0000256" key="18">
    <source>
        <dbReference type="ARBA" id="ARBA00023157"/>
    </source>
</evidence>